<protein>
    <recommendedName>
        <fullName evidence="2">histidine kinase</fullName>
        <ecNumber evidence="2">2.7.13.3</ecNumber>
    </recommendedName>
</protein>
<keyword evidence="3" id="KW-0597">Phosphoprotein</keyword>
<dbReference type="InterPro" id="IPR005467">
    <property type="entry name" value="His_kinase_dom"/>
</dbReference>
<keyword evidence="7" id="KW-0067">ATP-binding</keyword>
<dbReference type="RefSeq" id="WP_079290077.1">
    <property type="nucleotide sequence ID" value="NZ_MWPS01000013.1"/>
</dbReference>
<dbReference type="AlphaFoldDB" id="A0A1V4EV52"/>
<dbReference type="InterPro" id="IPR036890">
    <property type="entry name" value="HATPase_C_sf"/>
</dbReference>
<proteinExistence type="predicted"/>
<dbReference type="PROSITE" id="PS50109">
    <property type="entry name" value="HIS_KIN"/>
    <property type="match status" value="1"/>
</dbReference>
<dbReference type="GO" id="GO:0000155">
    <property type="term" value="F:phosphorelay sensor kinase activity"/>
    <property type="evidence" value="ECO:0007669"/>
    <property type="project" value="InterPro"/>
</dbReference>
<organism evidence="11 12">
    <name type="scientific">Ferroacidibacillus organovorans</name>
    <dbReference type="NCBI Taxonomy" id="1765683"/>
    <lineage>
        <taxon>Bacteria</taxon>
        <taxon>Bacillati</taxon>
        <taxon>Bacillota</taxon>
        <taxon>Bacilli</taxon>
        <taxon>Bacillales</taxon>
        <taxon>Alicyclobacillaceae</taxon>
        <taxon>Ferroacidibacillus</taxon>
    </lineage>
</organism>
<evidence type="ECO:0000256" key="1">
    <source>
        <dbReference type="ARBA" id="ARBA00000085"/>
    </source>
</evidence>
<dbReference type="SMART" id="SM00388">
    <property type="entry name" value="HisKA"/>
    <property type="match status" value="1"/>
</dbReference>
<dbReference type="SUPFAM" id="SSF55785">
    <property type="entry name" value="PYP-like sensor domain (PAS domain)"/>
    <property type="match status" value="1"/>
</dbReference>
<name>A0A1V4EV52_9BACL</name>
<evidence type="ECO:0000259" key="9">
    <source>
        <dbReference type="PROSITE" id="PS50109"/>
    </source>
</evidence>
<gene>
    <name evidence="11" type="ORF">B2M26_04675</name>
</gene>
<dbReference type="PRINTS" id="PR00344">
    <property type="entry name" value="BCTRLSENSOR"/>
</dbReference>
<sequence length="409" mass="46291">MRPNRFSRRASALSILLILGAILEVPSGSHQFVIAILLFAGILEGFSLWHTGRRQTVAHSEELQLIQDAPYGMLFVDKENIIRLCNDSSTWILGLEKSQILGSTVHDLYRILKIALDEFGEPVKNSIWDHVIRNMEIEFINPKSQDSQTLLLHLTRVFDHEMHQHLGYNVYFEDATARTLWERKTLQSEKLLHVAELAATTAHEVRNPLTTVRGFLQLQQKRHPAADGERDLYKIMIDELDRVNLLVTEYMSFAQSPEHSNFAAVDMHDLILDAIIPVRAKSSNLEIDLVCNRLESSYVLGNAEELKQVILHLLKNAIEASHAGQTIEIHGVQCENLYRVEVIDQGEGISDLAFPHMFDTFFTTKPTGSGLGLSLSKKIIDLHAGSLYAFCDEKGTHFIMELPLTPHEN</sequence>
<accession>A0A1V4EV52</accession>
<dbReference type="PANTHER" id="PTHR43065:SF34">
    <property type="entry name" value="SPORULATION KINASE A"/>
    <property type="match status" value="1"/>
</dbReference>
<dbReference type="GO" id="GO:0005524">
    <property type="term" value="F:ATP binding"/>
    <property type="evidence" value="ECO:0007669"/>
    <property type="project" value="UniProtKB-KW"/>
</dbReference>
<dbReference type="Pfam" id="PF02518">
    <property type="entry name" value="HATPase_c"/>
    <property type="match status" value="1"/>
</dbReference>
<keyword evidence="6" id="KW-0418">Kinase</keyword>
<feature type="domain" description="Histidine kinase" evidence="9">
    <location>
        <begin position="200"/>
        <end position="406"/>
    </location>
</feature>
<reference evidence="11 12" key="1">
    <citation type="submission" date="2017-02" db="EMBL/GenBank/DDBJ databases">
        <title>Draft genome of Acidibacillus ferrooxidans Huett2.</title>
        <authorList>
            <person name="Schopf S."/>
        </authorList>
    </citation>
    <scope>NUCLEOTIDE SEQUENCE [LARGE SCALE GENOMIC DNA]</scope>
    <source>
        <strain evidence="11 12">Huett2</strain>
    </source>
</reference>
<keyword evidence="8" id="KW-0902">Two-component regulatory system</keyword>
<evidence type="ECO:0000256" key="8">
    <source>
        <dbReference type="ARBA" id="ARBA00023012"/>
    </source>
</evidence>
<dbReference type="PROSITE" id="PS50112">
    <property type="entry name" value="PAS"/>
    <property type="match status" value="1"/>
</dbReference>
<keyword evidence="12" id="KW-1185">Reference proteome</keyword>
<evidence type="ECO:0000259" key="10">
    <source>
        <dbReference type="PROSITE" id="PS50112"/>
    </source>
</evidence>
<dbReference type="Proteomes" id="UP000190229">
    <property type="component" value="Unassembled WGS sequence"/>
</dbReference>
<evidence type="ECO:0000256" key="3">
    <source>
        <dbReference type="ARBA" id="ARBA00022553"/>
    </source>
</evidence>
<comment type="caution">
    <text evidence="11">The sequence shown here is derived from an EMBL/GenBank/DDBJ whole genome shotgun (WGS) entry which is preliminary data.</text>
</comment>
<dbReference type="InterPro" id="IPR003661">
    <property type="entry name" value="HisK_dim/P_dom"/>
</dbReference>
<evidence type="ECO:0000313" key="12">
    <source>
        <dbReference type="Proteomes" id="UP000190229"/>
    </source>
</evidence>
<comment type="catalytic activity">
    <reaction evidence="1">
        <text>ATP + protein L-histidine = ADP + protein N-phospho-L-histidine.</text>
        <dbReference type="EC" id="2.7.13.3"/>
    </reaction>
</comment>
<keyword evidence="5" id="KW-0547">Nucleotide-binding</keyword>
<dbReference type="Pfam" id="PF00512">
    <property type="entry name" value="HisKA"/>
    <property type="match status" value="1"/>
</dbReference>
<dbReference type="CDD" id="cd00082">
    <property type="entry name" value="HisKA"/>
    <property type="match status" value="1"/>
</dbReference>
<dbReference type="Gene3D" id="3.30.565.10">
    <property type="entry name" value="Histidine kinase-like ATPase, C-terminal domain"/>
    <property type="match status" value="1"/>
</dbReference>
<dbReference type="Gene3D" id="3.30.450.20">
    <property type="entry name" value="PAS domain"/>
    <property type="match status" value="1"/>
</dbReference>
<dbReference type="InterPro" id="IPR000014">
    <property type="entry name" value="PAS"/>
</dbReference>
<dbReference type="InterPro" id="IPR036097">
    <property type="entry name" value="HisK_dim/P_sf"/>
</dbReference>
<dbReference type="SUPFAM" id="SSF55874">
    <property type="entry name" value="ATPase domain of HSP90 chaperone/DNA topoisomerase II/histidine kinase"/>
    <property type="match status" value="1"/>
</dbReference>
<dbReference type="InterPro" id="IPR003594">
    <property type="entry name" value="HATPase_dom"/>
</dbReference>
<dbReference type="EC" id="2.7.13.3" evidence="2"/>
<dbReference type="PANTHER" id="PTHR43065">
    <property type="entry name" value="SENSOR HISTIDINE KINASE"/>
    <property type="match status" value="1"/>
</dbReference>
<keyword evidence="4" id="KW-0808">Transferase</keyword>
<evidence type="ECO:0000256" key="2">
    <source>
        <dbReference type="ARBA" id="ARBA00012438"/>
    </source>
</evidence>
<evidence type="ECO:0000256" key="7">
    <source>
        <dbReference type="ARBA" id="ARBA00022840"/>
    </source>
</evidence>
<evidence type="ECO:0000256" key="6">
    <source>
        <dbReference type="ARBA" id="ARBA00022777"/>
    </source>
</evidence>
<evidence type="ECO:0000313" key="11">
    <source>
        <dbReference type="EMBL" id="OPG16799.1"/>
    </source>
</evidence>
<dbReference type="InterPro" id="IPR035965">
    <property type="entry name" value="PAS-like_dom_sf"/>
</dbReference>
<evidence type="ECO:0000256" key="4">
    <source>
        <dbReference type="ARBA" id="ARBA00022679"/>
    </source>
</evidence>
<feature type="domain" description="PAS" evidence="10">
    <location>
        <begin position="58"/>
        <end position="112"/>
    </location>
</feature>
<dbReference type="SUPFAM" id="SSF47384">
    <property type="entry name" value="Homodimeric domain of signal transducing histidine kinase"/>
    <property type="match status" value="1"/>
</dbReference>
<dbReference type="CDD" id="cd00130">
    <property type="entry name" value="PAS"/>
    <property type="match status" value="1"/>
</dbReference>
<evidence type="ECO:0000256" key="5">
    <source>
        <dbReference type="ARBA" id="ARBA00022741"/>
    </source>
</evidence>
<dbReference type="InterPro" id="IPR004358">
    <property type="entry name" value="Sig_transdc_His_kin-like_C"/>
</dbReference>
<dbReference type="SMART" id="SM00387">
    <property type="entry name" value="HATPase_c"/>
    <property type="match status" value="1"/>
</dbReference>
<dbReference type="Gene3D" id="1.10.287.130">
    <property type="match status" value="1"/>
</dbReference>
<dbReference type="EMBL" id="MWPS01000013">
    <property type="protein sequence ID" value="OPG16799.1"/>
    <property type="molecule type" value="Genomic_DNA"/>
</dbReference>